<sequence>MDIQVRLRNFKLIQYLNVDPTDLPLRVHIYIFTHHSHGFVYQLRISELQSPIVRRLSPHSP</sequence>
<dbReference type="Proteomes" id="UP000663419">
    <property type="component" value="Chromosome 5"/>
</dbReference>
<evidence type="ECO:0000313" key="2">
    <source>
        <dbReference type="Proteomes" id="UP000663419"/>
    </source>
</evidence>
<reference evidence="1" key="1">
    <citation type="submission" date="2021-01" db="EMBL/GenBank/DDBJ databases">
        <title>Chromosome-level genome assembly of a human fungal pathogen reveals clustering of transcriptionally co-regulated genes.</title>
        <authorList>
            <person name="Voorhies M."/>
            <person name="Cohen S."/>
            <person name="Shea T.P."/>
            <person name="Petrus S."/>
            <person name="Munoz J.F."/>
            <person name="Poplawski S."/>
            <person name="Goldman W.E."/>
            <person name="Michael T."/>
            <person name="Cuomo C.A."/>
            <person name="Sil A."/>
            <person name="Beyhan S."/>
        </authorList>
    </citation>
    <scope>NUCLEOTIDE SEQUENCE</scope>
    <source>
        <strain evidence="1">H88</strain>
    </source>
</reference>
<dbReference type="VEuPathDB" id="FungiDB:I7I53_04272"/>
<dbReference type="EMBL" id="CP069106">
    <property type="protein sequence ID" value="QSS56139.1"/>
    <property type="molecule type" value="Genomic_DNA"/>
</dbReference>
<evidence type="ECO:0000313" key="1">
    <source>
        <dbReference type="EMBL" id="QSS56139.1"/>
    </source>
</evidence>
<organism evidence="1 2">
    <name type="scientific">Ajellomyces capsulatus (strain H88)</name>
    <name type="common">Darling's disease fungus</name>
    <name type="synonym">Histoplasma capsulatum</name>
    <dbReference type="NCBI Taxonomy" id="544711"/>
    <lineage>
        <taxon>Eukaryota</taxon>
        <taxon>Fungi</taxon>
        <taxon>Dikarya</taxon>
        <taxon>Ascomycota</taxon>
        <taxon>Pezizomycotina</taxon>
        <taxon>Eurotiomycetes</taxon>
        <taxon>Eurotiomycetidae</taxon>
        <taxon>Onygenales</taxon>
        <taxon>Ajellomycetaceae</taxon>
        <taxon>Histoplasma</taxon>
    </lineage>
</organism>
<name>A0A8A1LQD0_AJEC8</name>
<dbReference type="AlphaFoldDB" id="A0A8A1LQD0"/>
<proteinExistence type="predicted"/>
<gene>
    <name evidence="1" type="ORF">I7I53_04272</name>
</gene>
<accession>A0A8A1LQD0</accession>
<protein>
    <submittedName>
        <fullName evidence="1">Myo-inositol monophosphatase</fullName>
    </submittedName>
</protein>